<dbReference type="EMBL" id="MTKT01002214">
    <property type="protein sequence ID" value="OWM80690.1"/>
    <property type="molecule type" value="Genomic_DNA"/>
</dbReference>
<dbReference type="SUPFAM" id="SSF47954">
    <property type="entry name" value="Cyclin-like"/>
    <property type="match status" value="2"/>
</dbReference>
<protein>
    <recommendedName>
        <fullName evidence="7">Cyclin-like domain-containing protein</fullName>
    </recommendedName>
</protein>
<keyword evidence="3 5" id="KW-0195">Cyclin</keyword>
<dbReference type="FunFam" id="1.10.472.10:FF:000060">
    <property type="entry name" value="D6-type cyclin"/>
    <property type="match status" value="1"/>
</dbReference>
<evidence type="ECO:0000313" key="8">
    <source>
        <dbReference type="EMBL" id="OWM80690.1"/>
    </source>
</evidence>
<dbReference type="CDD" id="cd20544">
    <property type="entry name" value="CYCLIN_AtCycD-like_rpt2"/>
    <property type="match status" value="1"/>
</dbReference>
<evidence type="ECO:0000313" key="11">
    <source>
        <dbReference type="Proteomes" id="UP000233551"/>
    </source>
</evidence>
<dbReference type="GeneID" id="116193536"/>
<dbReference type="STRING" id="22663.A0A218X7M7"/>
<evidence type="ECO:0000256" key="2">
    <source>
        <dbReference type="ARBA" id="ARBA00022618"/>
    </source>
</evidence>
<dbReference type="InterPro" id="IPR048258">
    <property type="entry name" value="Cyclins_cyclin-box"/>
</dbReference>
<dbReference type="InterPro" id="IPR039361">
    <property type="entry name" value="Cyclin"/>
</dbReference>
<evidence type="ECO:0000256" key="6">
    <source>
        <dbReference type="SAM" id="MobiDB-lite"/>
    </source>
</evidence>
<organism evidence="8 10">
    <name type="scientific">Punica granatum</name>
    <name type="common">Pomegranate</name>
    <dbReference type="NCBI Taxonomy" id="22663"/>
    <lineage>
        <taxon>Eukaryota</taxon>
        <taxon>Viridiplantae</taxon>
        <taxon>Streptophyta</taxon>
        <taxon>Embryophyta</taxon>
        <taxon>Tracheophyta</taxon>
        <taxon>Spermatophyta</taxon>
        <taxon>Magnoliopsida</taxon>
        <taxon>eudicotyledons</taxon>
        <taxon>Gunneridae</taxon>
        <taxon>Pentapetalae</taxon>
        <taxon>rosids</taxon>
        <taxon>malvids</taxon>
        <taxon>Myrtales</taxon>
        <taxon>Lythraceae</taxon>
        <taxon>Punica</taxon>
    </lineage>
</organism>
<gene>
    <name evidence="8" type="ORF">CDL15_Pgr006720</name>
    <name evidence="9" type="ORF">CRG98_031580</name>
</gene>
<evidence type="ECO:0000313" key="9">
    <source>
        <dbReference type="EMBL" id="PKI48063.1"/>
    </source>
</evidence>
<reference evidence="8" key="2">
    <citation type="submission" date="2017-06" db="EMBL/GenBank/DDBJ databases">
        <title>The pomegranate genome and the genomics of punicalagin biosynthesis.</title>
        <authorList>
            <person name="Xu C."/>
        </authorList>
    </citation>
    <scope>NUCLEOTIDE SEQUENCE [LARGE SCALE GENOMIC DNA]</scope>
    <source>
        <tissue evidence="8">Fresh leaf</tissue>
    </source>
</reference>
<reference evidence="10" key="1">
    <citation type="journal article" date="2017" name="Plant J.">
        <title>The pomegranate (Punica granatum L.) genome and the genomics of punicalagin biosynthesis.</title>
        <authorList>
            <person name="Qin G."/>
            <person name="Xu C."/>
            <person name="Ming R."/>
            <person name="Tang H."/>
            <person name="Guyot R."/>
            <person name="Kramer E.M."/>
            <person name="Hu Y."/>
            <person name="Yi X."/>
            <person name="Qi Y."/>
            <person name="Xu X."/>
            <person name="Gao Z."/>
            <person name="Pan H."/>
            <person name="Jian J."/>
            <person name="Tian Y."/>
            <person name="Yue Z."/>
            <person name="Xu Y."/>
        </authorList>
    </citation>
    <scope>NUCLEOTIDE SEQUENCE [LARGE SCALE GENOMIC DNA]</scope>
    <source>
        <strain evidence="10">cv. Dabenzi</strain>
    </source>
</reference>
<evidence type="ECO:0000256" key="3">
    <source>
        <dbReference type="ARBA" id="ARBA00023127"/>
    </source>
</evidence>
<keyword evidence="11" id="KW-1185">Reference proteome</keyword>
<proteinExistence type="inferred from homology"/>
<dbReference type="InterPro" id="IPR004367">
    <property type="entry name" value="Cyclin_C-dom"/>
</dbReference>
<dbReference type="SMART" id="SM00385">
    <property type="entry name" value="CYCLIN"/>
    <property type="match status" value="1"/>
</dbReference>
<evidence type="ECO:0000259" key="7">
    <source>
        <dbReference type="SMART" id="SM00385"/>
    </source>
</evidence>
<dbReference type="InterPro" id="IPR006671">
    <property type="entry name" value="Cyclin_N"/>
</dbReference>
<accession>A0A218X7M7</accession>
<dbReference type="InterPro" id="IPR036915">
    <property type="entry name" value="Cyclin-like_sf"/>
</dbReference>
<sequence length="354" mass="38910">MTSSQKKKVPHYSTLRQDSPSLDGLYCSEQLVGETRWRDPPQKLLEQLDLSWDDEELGCLLSKQSRADVGPELAEARYGAVEWILRVHAHYGFSALTAVLAVNYLDRFLSSCSRLRRDGAPWMGQLAAVACLSLAAKVEEISVPLLVDFQVDDSVFLFEARTIKKMELLVLSTLQWRMNPVTPLSFLDHIARRLQFRDQHLHREFFRRCEDVVVSVLSDARLLQYFPSVVAAATILQVVRGLPGLGLKEEWQSQLLGTLGDDGEVVSCRKLICDQYAPMAAQGLGSLRPNKRKCRGGGNGGGSSVPGSPGGAVDYVFLTSGHSYDSWAAAPPSISSSPVGPPLKKHCPQLASSS</sequence>
<keyword evidence="4" id="KW-0131">Cell cycle</keyword>
<name>A0A218X7M7_PUNGR</name>
<reference evidence="9 11" key="3">
    <citation type="submission" date="2017-11" db="EMBL/GenBank/DDBJ databases">
        <title>De-novo sequencing of pomegranate (Punica granatum L.) genome.</title>
        <authorList>
            <person name="Akparov Z."/>
            <person name="Amiraslanov A."/>
            <person name="Hajiyeva S."/>
            <person name="Abbasov M."/>
            <person name="Kaur K."/>
            <person name="Hamwieh A."/>
            <person name="Solovyev V."/>
            <person name="Salamov A."/>
            <person name="Braich B."/>
            <person name="Kosarev P."/>
            <person name="Mahmoud A."/>
            <person name="Hajiyev E."/>
            <person name="Babayeva S."/>
            <person name="Izzatullayeva V."/>
            <person name="Mammadov A."/>
            <person name="Mammadov A."/>
            <person name="Sharifova S."/>
            <person name="Ojaghi J."/>
            <person name="Eynullazada K."/>
            <person name="Bayramov B."/>
            <person name="Abdulazimova A."/>
            <person name="Shahmuradov I."/>
        </authorList>
    </citation>
    <scope>NUCLEOTIDE SEQUENCE [LARGE SCALE GENOMIC DNA]</scope>
    <source>
        <strain evidence="9">AG2017</strain>
        <strain evidence="11">cv. AG2017</strain>
        <tissue evidence="9">Leaf</tissue>
    </source>
</reference>
<dbReference type="PANTHER" id="PTHR10177">
    <property type="entry name" value="CYCLINS"/>
    <property type="match status" value="1"/>
</dbReference>
<feature type="region of interest" description="Disordered" evidence="6">
    <location>
        <begin position="330"/>
        <end position="354"/>
    </location>
</feature>
<feature type="compositionally biased region" description="Gly residues" evidence="6">
    <location>
        <begin position="296"/>
        <end position="307"/>
    </location>
</feature>
<feature type="region of interest" description="Disordered" evidence="6">
    <location>
        <begin position="1"/>
        <end position="21"/>
    </location>
</feature>
<dbReference type="CDD" id="cd20543">
    <property type="entry name" value="CYCLIN_AtCycD-like_rpt1"/>
    <property type="match status" value="1"/>
</dbReference>
<evidence type="ECO:0000256" key="4">
    <source>
        <dbReference type="ARBA" id="ARBA00023306"/>
    </source>
</evidence>
<dbReference type="EMBL" id="PGOL01002437">
    <property type="protein sequence ID" value="PKI48063.1"/>
    <property type="molecule type" value="Genomic_DNA"/>
</dbReference>
<dbReference type="InterPro" id="IPR013763">
    <property type="entry name" value="Cyclin-like_dom"/>
</dbReference>
<keyword evidence="2" id="KW-0132">Cell division</keyword>
<evidence type="ECO:0000256" key="5">
    <source>
        <dbReference type="RuleBase" id="RU000383"/>
    </source>
</evidence>
<feature type="region of interest" description="Disordered" evidence="6">
    <location>
        <begin position="288"/>
        <end position="307"/>
    </location>
</feature>
<comment type="caution">
    <text evidence="8">The sequence shown here is derived from an EMBL/GenBank/DDBJ whole genome shotgun (WGS) entry which is preliminary data.</text>
</comment>
<dbReference type="Pfam" id="PF02984">
    <property type="entry name" value="Cyclin_C"/>
    <property type="match status" value="1"/>
</dbReference>
<feature type="domain" description="Cyclin-like" evidence="7">
    <location>
        <begin position="82"/>
        <end position="172"/>
    </location>
</feature>
<dbReference type="Pfam" id="PF00134">
    <property type="entry name" value="Cyclin_N"/>
    <property type="match status" value="1"/>
</dbReference>
<dbReference type="OrthoDB" id="886288at2759"/>
<dbReference type="Gene3D" id="1.10.472.10">
    <property type="entry name" value="Cyclin-like"/>
    <property type="match status" value="2"/>
</dbReference>
<dbReference type="PROSITE" id="PS00292">
    <property type="entry name" value="CYCLINS"/>
    <property type="match status" value="1"/>
</dbReference>
<comment type="similarity">
    <text evidence="1">Belongs to the cyclin family. Cyclin D subfamily.</text>
</comment>
<evidence type="ECO:0000313" key="10">
    <source>
        <dbReference type="Proteomes" id="UP000197138"/>
    </source>
</evidence>
<dbReference type="Proteomes" id="UP000233551">
    <property type="component" value="Unassembled WGS sequence"/>
</dbReference>
<dbReference type="GO" id="GO:0051301">
    <property type="term" value="P:cell division"/>
    <property type="evidence" value="ECO:0007669"/>
    <property type="project" value="UniProtKB-KW"/>
</dbReference>
<feature type="compositionally biased region" description="Basic residues" evidence="6">
    <location>
        <begin position="1"/>
        <end position="10"/>
    </location>
</feature>
<dbReference type="Proteomes" id="UP000197138">
    <property type="component" value="Unassembled WGS sequence"/>
</dbReference>
<dbReference type="AlphaFoldDB" id="A0A218X7M7"/>
<evidence type="ECO:0000256" key="1">
    <source>
        <dbReference type="ARBA" id="ARBA00009065"/>
    </source>
</evidence>